<dbReference type="RefSeq" id="WP_095909944.1">
    <property type="nucleotide sequence ID" value="NZ_CAUPXI010000005.1"/>
</dbReference>
<accession>A0A250FRJ5</accession>
<protein>
    <recommendedName>
        <fullName evidence="4">DUF3592 domain-containing protein</fullName>
    </recommendedName>
</protein>
<keyword evidence="1" id="KW-0812">Transmembrane</keyword>
<evidence type="ECO:0008006" key="4">
    <source>
        <dbReference type="Google" id="ProtNLM"/>
    </source>
</evidence>
<feature type="transmembrane region" description="Helical" evidence="1">
    <location>
        <begin position="109"/>
        <end position="125"/>
    </location>
</feature>
<keyword evidence="1" id="KW-0472">Membrane</keyword>
<evidence type="ECO:0000313" key="3">
    <source>
        <dbReference type="Proteomes" id="UP000217250"/>
    </source>
</evidence>
<sequence>MKALKKFYSWNHYIYFIFFLAVLVFTVSAYVDIKNKEDFIKYNDPVKVYILNIYRFAKSSSTCDVTYNNSVYKGIPYPGKLKEGEYNDDIFYYDKEKDILFVGKIEYKIVYILSCLSFFFLLLWIKNIRKS</sequence>
<evidence type="ECO:0000256" key="1">
    <source>
        <dbReference type="SAM" id="Phobius"/>
    </source>
</evidence>
<evidence type="ECO:0000313" key="2">
    <source>
        <dbReference type="EMBL" id="ATA86587.1"/>
    </source>
</evidence>
<dbReference type="GeneID" id="84807932"/>
<proteinExistence type="predicted"/>
<dbReference type="AlphaFoldDB" id="A0A250FRJ5"/>
<reference evidence="3" key="1">
    <citation type="submission" date="2017-06" db="EMBL/GenBank/DDBJ databases">
        <title>Capnocytophaga spp. assemblies.</title>
        <authorList>
            <person name="Gulvik C.A."/>
        </authorList>
    </citation>
    <scope>NUCLEOTIDE SEQUENCE [LARGE SCALE GENOMIC DNA]</scope>
    <source>
        <strain evidence="3">H1496</strain>
    </source>
</reference>
<dbReference type="KEGG" id="cgh:CGC50_05055"/>
<organism evidence="2 3">
    <name type="scientific">Capnocytophaga gingivalis</name>
    <dbReference type="NCBI Taxonomy" id="1017"/>
    <lineage>
        <taxon>Bacteria</taxon>
        <taxon>Pseudomonadati</taxon>
        <taxon>Bacteroidota</taxon>
        <taxon>Flavobacteriia</taxon>
        <taxon>Flavobacteriales</taxon>
        <taxon>Flavobacteriaceae</taxon>
        <taxon>Capnocytophaga</taxon>
    </lineage>
</organism>
<dbReference type="Proteomes" id="UP000217250">
    <property type="component" value="Chromosome"/>
</dbReference>
<dbReference type="EMBL" id="CP022386">
    <property type="protein sequence ID" value="ATA86587.1"/>
    <property type="molecule type" value="Genomic_DNA"/>
</dbReference>
<keyword evidence="1" id="KW-1133">Transmembrane helix</keyword>
<name>A0A250FRJ5_9FLAO</name>
<feature type="transmembrane region" description="Helical" evidence="1">
    <location>
        <begin position="12"/>
        <end position="31"/>
    </location>
</feature>
<gene>
    <name evidence="2" type="ORF">CGC50_05055</name>
</gene>